<dbReference type="EMBL" id="BAAATE010000156">
    <property type="protein sequence ID" value="GAA2704565.1"/>
    <property type="molecule type" value="Genomic_DNA"/>
</dbReference>
<dbReference type="RefSeq" id="WP_310283835.1">
    <property type="nucleotide sequence ID" value="NZ_BAAATE010000156.1"/>
</dbReference>
<accession>A0ABN3TGW8</accession>
<comment type="caution">
    <text evidence="2">The sequence shown here is derived from an EMBL/GenBank/DDBJ whole genome shotgun (WGS) entry which is preliminary data.</text>
</comment>
<sequence length="72" mass="7927">MSDDFVTMRHPDLPGQPIRVRANKTGPRLASGWEVAPDEEPAPAGDTEEPKAPKRSSNRRTDATDKKDEEAV</sequence>
<gene>
    <name evidence="2" type="ORF">GCM10010412_101800</name>
</gene>
<name>A0ABN3TGW8_9ACTN</name>
<feature type="compositionally biased region" description="Basic and acidic residues" evidence="1">
    <location>
        <begin position="59"/>
        <end position="72"/>
    </location>
</feature>
<protein>
    <submittedName>
        <fullName evidence="2">Uncharacterized protein</fullName>
    </submittedName>
</protein>
<feature type="region of interest" description="Disordered" evidence="1">
    <location>
        <begin position="1"/>
        <end position="72"/>
    </location>
</feature>
<evidence type="ECO:0000313" key="2">
    <source>
        <dbReference type="EMBL" id="GAA2704565.1"/>
    </source>
</evidence>
<feature type="compositionally biased region" description="Basic and acidic residues" evidence="1">
    <location>
        <begin position="1"/>
        <end position="12"/>
    </location>
</feature>
<evidence type="ECO:0000313" key="3">
    <source>
        <dbReference type="Proteomes" id="UP001501666"/>
    </source>
</evidence>
<organism evidence="2 3">
    <name type="scientific">Nonomuraea recticatena</name>
    <dbReference type="NCBI Taxonomy" id="46178"/>
    <lineage>
        <taxon>Bacteria</taxon>
        <taxon>Bacillati</taxon>
        <taxon>Actinomycetota</taxon>
        <taxon>Actinomycetes</taxon>
        <taxon>Streptosporangiales</taxon>
        <taxon>Streptosporangiaceae</taxon>
        <taxon>Nonomuraea</taxon>
    </lineage>
</organism>
<evidence type="ECO:0000256" key="1">
    <source>
        <dbReference type="SAM" id="MobiDB-lite"/>
    </source>
</evidence>
<keyword evidence="3" id="KW-1185">Reference proteome</keyword>
<reference evidence="2 3" key="1">
    <citation type="journal article" date="2019" name="Int. J. Syst. Evol. Microbiol.">
        <title>The Global Catalogue of Microorganisms (GCM) 10K type strain sequencing project: providing services to taxonomists for standard genome sequencing and annotation.</title>
        <authorList>
            <consortium name="The Broad Institute Genomics Platform"/>
            <consortium name="The Broad Institute Genome Sequencing Center for Infectious Disease"/>
            <person name="Wu L."/>
            <person name="Ma J."/>
        </authorList>
    </citation>
    <scope>NUCLEOTIDE SEQUENCE [LARGE SCALE GENOMIC DNA]</scope>
    <source>
        <strain evidence="2 3">JCM 6835</strain>
    </source>
</reference>
<dbReference type="Proteomes" id="UP001501666">
    <property type="component" value="Unassembled WGS sequence"/>
</dbReference>
<proteinExistence type="predicted"/>